<evidence type="ECO:0000313" key="3">
    <source>
        <dbReference type="Proteomes" id="UP000001136"/>
    </source>
</evidence>
<protein>
    <recommendedName>
        <fullName evidence="1">Lin1244/Lin1753-like N-terminal domain-containing protein</fullName>
    </recommendedName>
</protein>
<sequence length="248" mass="29709">MQKMPKLYLQLLMFLIFLHKRLKLFELKMKDLREKDTYWFRHDSNAKDDFKCMILIEQLGCEGYGIFWILVETLREQKDYRYPFYLLSALARKYNTTQAKVETVVKEYGLFEIDIDSFFFSHSFNRRMENLEKVKEQRRIAGLKSGESRKIKAIEHKLNKCSTQVERVDKSKKEEIIKEIKKLKDFLADKSANAILQIAKDEDYKDLFSKEINSFILNNGGLTNVKSYIEDENYQDWIISEVLKYEEK</sequence>
<dbReference type="AlphaFoldDB" id="A8EVI4"/>
<proteinExistence type="predicted"/>
<evidence type="ECO:0000259" key="1">
    <source>
        <dbReference type="Pfam" id="PF14297"/>
    </source>
</evidence>
<dbReference type="InterPro" id="IPR025400">
    <property type="entry name" value="Lin1244/Lin1753-like_N"/>
</dbReference>
<dbReference type="Pfam" id="PF14297">
    <property type="entry name" value="Lin1244_N"/>
    <property type="match status" value="1"/>
</dbReference>
<feature type="domain" description="Lin1244/Lin1753-like N-terminal" evidence="1">
    <location>
        <begin position="39"/>
        <end position="123"/>
    </location>
</feature>
<reference evidence="2 3" key="1">
    <citation type="journal article" date="2007" name="PLoS ONE">
        <title>The complete genome sequence and analysis of the Epsilonproteobacterium Arcobacter butzleri.</title>
        <authorList>
            <person name="Miller W.G."/>
            <person name="Parker C.T."/>
            <person name="Rubenfield M."/>
            <person name="Mendz G.L."/>
            <person name="Woesten M.M.S.M."/>
            <person name="Ussery D.W."/>
            <person name="Stolz J.F."/>
            <person name="Binnewies T.T."/>
            <person name="Hallin P.F."/>
            <person name="Wang G."/>
            <person name="Malek J.A."/>
            <person name="Rogosin A."/>
            <person name="Stanker L.H."/>
            <person name="Mandrell R.E."/>
        </authorList>
    </citation>
    <scope>NUCLEOTIDE SEQUENCE [LARGE SCALE GENOMIC DNA]</scope>
    <source>
        <strain evidence="2 3">RM4018</strain>
    </source>
</reference>
<accession>A8EVI4</accession>
<organism evidence="2 3">
    <name type="scientific">Aliarcobacter butzleri (strain RM4018)</name>
    <name type="common">Arcobacter butzleri</name>
    <dbReference type="NCBI Taxonomy" id="367737"/>
    <lineage>
        <taxon>Bacteria</taxon>
        <taxon>Pseudomonadati</taxon>
        <taxon>Campylobacterota</taxon>
        <taxon>Epsilonproteobacteria</taxon>
        <taxon>Campylobacterales</taxon>
        <taxon>Arcobacteraceae</taxon>
        <taxon>Aliarcobacter</taxon>
    </lineage>
</organism>
<dbReference type="STRING" id="367737.Abu_1710"/>
<gene>
    <name evidence="2" type="ordered locus">Abu_1710</name>
</gene>
<dbReference type="HOGENOM" id="CLU_1118364_0_0_7"/>
<evidence type="ECO:0000313" key="2">
    <source>
        <dbReference type="EMBL" id="ABV67957.1"/>
    </source>
</evidence>
<name>A8EVI4_ALIB4</name>
<keyword evidence="3" id="KW-1185">Reference proteome</keyword>
<dbReference type="Proteomes" id="UP000001136">
    <property type="component" value="Chromosome"/>
</dbReference>
<dbReference type="KEGG" id="abu:Abu_1710"/>
<dbReference type="EMBL" id="CP000361">
    <property type="protein sequence ID" value="ABV67957.1"/>
    <property type="molecule type" value="Genomic_DNA"/>
</dbReference>